<dbReference type="InterPro" id="IPR050428">
    <property type="entry name" value="TCS_sensor_his_kinase"/>
</dbReference>
<dbReference type="CDD" id="cd00082">
    <property type="entry name" value="HisKA"/>
    <property type="match status" value="1"/>
</dbReference>
<evidence type="ECO:0000256" key="10">
    <source>
        <dbReference type="ARBA" id="ARBA00023012"/>
    </source>
</evidence>
<dbReference type="SMART" id="SM00304">
    <property type="entry name" value="HAMP"/>
    <property type="match status" value="1"/>
</dbReference>
<comment type="catalytic activity">
    <reaction evidence="1">
        <text>ATP + protein L-histidine = ADP + protein N-phospho-L-histidine.</text>
        <dbReference type="EC" id="2.7.13.3"/>
    </reaction>
</comment>
<dbReference type="Pfam" id="PF02518">
    <property type="entry name" value="HATPase_c"/>
    <property type="match status" value="1"/>
</dbReference>
<accession>A0A263CYL0</accession>
<dbReference type="SMART" id="SM00387">
    <property type="entry name" value="HATPase_c"/>
    <property type="match status" value="1"/>
</dbReference>
<keyword evidence="5" id="KW-0597">Phosphoprotein</keyword>
<gene>
    <name evidence="16" type="ORF">CFN78_20805</name>
</gene>
<proteinExistence type="predicted"/>
<keyword evidence="17" id="KW-1185">Reference proteome</keyword>
<evidence type="ECO:0000259" key="15">
    <source>
        <dbReference type="PROSITE" id="PS50885"/>
    </source>
</evidence>
<evidence type="ECO:0000313" key="17">
    <source>
        <dbReference type="Proteomes" id="UP000242444"/>
    </source>
</evidence>
<dbReference type="InterPro" id="IPR036097">
    <property type="entry name" value="HisK_dim/P_sf"/>
</dbReference>
<organism evidence="16 17">
    <name type="scientific">Amycolatopsis antarctica</name>
    <dbReference type="NCBI Taxonomy" id="1854586"/>
    <lineage>
        <taxon>Bacteria</taxon>
        <taxon>Bacillati</taxon>
        <taxon>Actinomycetota</taxon>
        <taxon>Actinomycetes</taxon>
        <taxon>Pseudonocardiales</taxon>
        <taxon>Pseudonocardiaceae</taxon>
        <taxon>Amycolatopsis</taxon>
    </lineage>
</organism>
<dbReference type="OrthoDB" id="9786919at2"/>
<evidence type="ECO:0000256" key="5">
    <source>
        <dbReference type="ARBA" id="ARBA00022553"/>
    </source>
</evidence>
<reference evidence="16 17" key="1">
    <citation type="submission" date="2017-07" db="EMBL/GenBank/DDBJ databases">
        <title>Amycolatopsis antarcticus sp. nov., isolated from the surface of an Antarcticus brown macroalga.</title>
        <authorList>
            <person name="Wang J."/>
            <person name="Leiva S."/>
            <person name="Huang J."/>
            <person name="Huang Y."/>
        </authorList>
    </citation>
    <scope>NUCLEOTIDE SEQUENCE [LARGE SCALE GENOMIC DNA]</scope>
    <source>
        <strain evidence="16 17">AU-G6</strain>
    </source>
</reference>
<dbReference type="RefSeq" id="WP_094864546.1">
    <property type="nucleotide sequence ID" value="NZ_NKYE01000014.1"/>
</dbReference>
<dbReference type="EC" id="2.7.13.3" evidence="4"/>
<keyword evidence="11 13" id="KW-0472">Membrane</keyword>
<dbReference type="InParanoid" id="A0A263CYL0"/>
<dbReference type="InterPro" id="IPR004358">
    <property type="entry name" value="Sig_transdc_His_kin-like_C"/>
</dbReference>
<dbReference type="PRINTS" id="PR00344">
    <property type="entry name" value="BCTRLSENSOR"/>
</dbReference>
<dbReference type="InterPro" id="IPR003661">
    <property type="entry name" value="HisK_dim/P_dom"/>
</dbReference>
<dbReference type="SUPFAM" id="SSF55874">
    <property type="entry name" value="ATPase domain of HSP90 chaperone/DNA topoisomerase II/histidine kinase"/>
    <property type="match status" value="1"/>
</dbReference>
<evidence type="ECO:0000256" key="12">
    <source>
        <dbReference type="SAM" id="MobiDB-lite"/>
    </source>
</evidence>
<evidence type="ECO:0000256" key="7">
    <source>
        <dbReference type="ARBA" id="ARBA00022692"/>
    </source>
</evidence>
<sequence>MKRWTLRGRLTLAYVLLTVVTGAILLGLTMVMADPLAPAGMASAPPIPDSSPDAVVEPAELPSPPPVEEELNDDPIDNPVALSYSSLIKNGFIALGVVALVSAFLGWFTARRALRPVRSITAAARRAAEQDLSTRIELPGPNDEIKELADAFDHMLGRLERSFTGQRRFIANAAHELKTPVAAQRAVTEVTLSRPQVGPETVALGRKLLTSLDRQERVLAGLLTLAQNAETVRRDEIIDLARFTEDILHERVAHSGRGIELTTELDTAKVRGDAALVEQLVRNLVDNAYIHNSAHGWISVRTKDDRTSCSLEIANGGAHIDSADGAALFEPFQRLCFTRADPPPGNGLGLSVVRAIAEAHGGSVTALPRTEGGLAVEVRLPPAEYATKFWGPHPARIDAPVSRKTTTVLSGQ</sequence>
<protein>
    <recommendedName>
        <fullName evidence="4">histidine kinase</fullName>
        <ecNumber evidence="4">2.7.13.3</ecNumber>
    </recommendedName>
</protein>
<evidence type="ECO:0000256" key="9">
    <source>
        <dbReference type="ARBA" id="ARBA00022989"/>
    </source>
</evidence>
<evidence type="ECO:0000256" key="8">
    <source>
        <dbReference type="ARBA" id="ARBA00022777"/>
    </source>
</evidence>
<keyword evidence="9 13" id="KW-1133">Transmembrane helix</keyword>
<keyword evidence="10" id="KW-0902">Two-component regulatory system</keyword>
<dbReference type="InterPro" id="IPR003594">
    <property type="entry name" value="HATPase_dom"/>
</dbReference>
<feature type="compositionally biased region" description="Low complexity" evidence="12">
    <location>
        <begin position="50"/>
        <end position="60"/>
    </location>
</feature>
<dbReference type="GO" id="GO:0005886">
    <property type="term" value="C:plasma membrane"/>
    <property type="evidence" value="ECO:0007669"/>
    <property type="project" value="UniProtKB-SubCell"/>
</dbReference>
<dbReference type="Gene3D" id="6.10.340.10">
    <property type="match status" value="1"/>
</dbReference>
<evidence type="ECO:0000256" key="6">
    <source>
        <dbReference type="ARBA" id="ARBA00022679"/>
    </source>
</evidence>
<dbReference type="Pfam" id="PF00512">
    <property type="entry name" value="HisKA"/>
    <property type="match status" value="1"/>
</dbReference>
<dbReference type="Gene3D" id="1.10.287.130">
    <property type="match status" value="1"/>
</dbReference>
<feature type="domain" description="Histidine kinase" evidence="14">
    <location>
        <begin position="172"/>
        <end position="384"/>
    </location>
</feature>
<evidence type="ECO:0000256" key="4">
    <source>
        <dbReference type="ARBA" id="ARBA00012438"/>
    </source>
</evidence>
<dbReference type="PANTHER" id="PTHR45436:SF15">
    <property type="entry name" value="SENSOR HISTIDINE KINASE CUSS"/>
    <property type="match status" value="1"/>
</dbReference>
<dbReference type="SUPFAM" id="SSF47384">
    <property type="entry name" value="Homodimeric domain of signal transducing histidine kinase"/>
    <property type="match status" value="1"/>
</dbReference>
<evidence type="ECO:0000256" key="3">
    <source>
        <dbReference type="ARBA" id="ARBA00004236"/>
    </source>
</evidence>
<dbReference type="Proteomes" id="UP000242444">
    <property type="component" value="Unassembled WGS sequence"/>
</dbReference>
<dbReference type="InterPro" id="IPR005467">
    <property type="entry name" value="His_kinase_dom"/>
</dbReference>
<dbReference type="GO" id="GO:0000155">
    <property type="term" value="F:phosphorelay sensor kinase activity"/>
    <property type="evidence" value="ECO:0007669"/>
    <property type="project" value="InterPro"/>
</dbReference>
<evidence type="ECO:0000256" key="13">
    <source>
        <dbReference type="SAM" id="Phobius"/>
    </source>
</evidence>
<dbReference type="InterPro" id="IPR036890">
    <property type="entry name" value="HATPase_C_sf"/>
</dbReference>
<dbReference type="EMBL" id="NKYE01000014">
    <property type="protein sequence ID" value="OZM71243.1"/>
    <property type="molecule type" value="Genomic_DNA"/>
</dbReference>
<feature type="transmembrane region" description="Helical" evidence="13">
    <location>
        <begin position="12"/>
        <end position="33"/>
    </location>
</feature>
<keyword evidence="6" id="KW-0808">Transferase</keyword>
<evidence type="ECO:0000256" key="1">
    <source>
        <dbReference type="ARBA" id="ARBA00000085"/>
    </source>
</evidence>
<feature type="transmembrane region" description="Helical" evidence="13">
    <location>
        <begin position="92"/>
        <end position="110"/>
    </location>
</feature>
<keyword evidence="7 13" id="KW-0812">Transmembrane</keyword>
<dbReference type="PROSITE" id="PS50885">
    <property type="entry name" value="HAMP"/>
    <property type="match status" value="1"/>
</dbReference>
<comment type="caution">
    <text evidence="16">The sequence shown here is derived from an EMBL/GenBank/DDBJ whole genome shotgun (WGS) entry which is preliminary data.</text>
</comment>
<evidence type="ECO:0000313" key="16">
    <source>
        <dbReference type="EMBL" id="OZM71243.1"/>
    </source>
</evidence>
<feature type="region of interest" description="Disordered" evidence="12">
    <location>
        <begin position="43"/>
        <end position="74"/>
    </location>
</feature>
<dbReference type="InterPro" id="IPR003660">
    <property type="entry name" value="HAMP_dom"/>
</dbReference>
<dbReference type="CDD" id="cd06225">
    <property type="entry name" value="HAMP"/>
    <property type="match status" value="1"/>
</dbReference>
<dbReference type="CDD" id="cd00075">
    <property type="entry name" value="HATPase"/>
    <property type="match status" value="1"/>
</dbReference>
<keyword evidence="8 16" id="KW-0418">Kinase</keyword>
<dbReference type="PANTHER" id="PTHR45436">
    <property type="entry name" value="SENSOR HISTIDINE KINASE YKOH"/>
    <property type="match status" value="1"/>
</dbReference>
<comment type="subcellular location">
    <subcellularLocation>
        <location evidence="3">Cell membrane</location>
    </subcellularLocation>
    <subcellularLocation>
        <location evidence="2">Membrane</location>
        <topology evidence="2">Multi-pass membrane protein</topology>
    </subcellularLocation>
</comment>
<dbReference type="AlphaFoldDB" id="A0A263CYL0"/>
<name>A0A263CYL0_9PSEU</name>
<dbReference type="SMART" id="SM00388">
    <property type="entry name" value="HisKA"/>
    <property type="match status" value="1"/>
</dbReference>
<evidence type="ECO:0000259" key="14">
    <source>
        <dbReference type="PROSITE" id="PS50109"/>
    </source>
</evidence>
<evidence type="ECO:0000256" key="11">
    <source>
        <dbReference type="ARBA" id="ARBA00023136"/>
    </source>
</evidence>
<evidence type="ECO:0000256" key="2">
    <source>
        <dbReference type="ARBA" id="ARBA00004141"/>
    </source>
</evidence>
<dbReference type="Pfam" id="PF00672">
    <property type="entry name" value="HAMP"/>
    <property type="match status" value="1"/>
</dbReference>
<dbReference type="PROSITE" id="PS50109">
    <property type="entry name" value="HIS_KIN"/>
    <property type="match status" value="1"/>
</dbReference>
<dbReference type="Gene3D" id="3.30.565.10">
    <property type="entry name" value="Histidine kinase-like ATPase, C-terminal domain"/>
    <property type="match status" value="1"/>
</dbReference>
<dbReference type="SUPFAM" id="SSF158472">
    <property type="entry name" value="HAMP domain-like"/>
    <property type="match status" value="1"/>
</dbReference>
<feature type="domain" description="HAMP" evidence="15">
    <location>
        <begin position="111"/>
        <end position="164"/>
    </location>
</feature>